<sequence>MAELHGRLVAGDPTALAVVHERYARYLLAVAARVTRDADAARDVLQEVLVAFWQHPLRFDPERGELRTWLAVLAHRRAVDWVRRETARRPNDLVARQLTEHLDEPAADRDFLAREDADAVRAAVAALPAKLREVVELAYFTELTYREVATRLAIPEGTAKSRMRAALSALALTLTRLGAAP</sequence>
<evidence type="ECO:0000259" key="5">
    <source>
        <dbReference type="Pfam" id="PF04542"/>
    </source>
</evidence>
<evidence type="ECO:0000313" key="7">
    <source>
        <dbReference type="EMBL" id="OHV35496.1"/>
    </source>
</evidence>
<evidence type="ECO:0000256" key="3">
    <source>
        <dbReference type="ARBA" id="ARBA00023082"/>
    </source>
</evidence>
<protein>
    <submittedName>
        <fullName evidence="7">RNA polymerase subunit sigma-24</fullName>
    </submittedName>
</protein>
<dbReference type="PANTHER" id="PTHR43133:SF62">
    <property type="entry name" value="RNA POLYMERASE SIGMA FACTOR SIGZ"/>
    <property type="match status" value="1"/>
</dbReference>
<dbReference type="InterPro" id="IPR013325">
    <property type="entry name" value="RNA_pol_sigma_r2"/>
</dbReference>
<dbReference type="SUPFAM" id="SSF88659">
    <property type="entry name" value="Sigma3 and sigma4 domains of RNA polymerase sigma factors"/>
    <property type="match status" value="1"/>
</dbReference>
<dbReference type="InterPro" id="IPR013324">
    <property type="entry name" value="RNA_pol_sigma_r3/r4-like"/>
</dbReference>
<evidence type="ECO:0000256" key="4">
    <source>
        <dbReference type="ARBA" id="ARBA00023163"/>
    </source>
</evidence>
<proteinExistence type="inferred from homology"/>
<comment type="similarity">
    <text evidence="1">Belongs to the sigma-70 factor family. ECF subfamily.</text>
</comment>
<dbReference type="AlphaFoldDB" id="A0A1S1QPK2"/>
<name>A0A1S1QPK2_9ACTN</name>
<comment type="caution">
    <text evidence="7">The sequence shown here is derived from an EMBL/GenBank/DDBJ whole genome shotgun (WGS) entry which is preliminary data.</text>
</comment>
<dbReference type="InterPro" id="IPR039425">
    <property type="entry name" value="RNA_pol_sigma-70-like"/>
</dbReference>
<dbReference type="GO" id="GO:0003677">
    <property type="term" value="F:DNA binding"/>
    <property type="evidence" value="ECO:0007669"/>
    <property type="project" value="InterPro"/>
</dbReference>
<feature type="domain" description="RNA polymerase sigma-70 region 2" evidence="5">
    <location>
        <begin position="21"/>
        <end position="86"/>
    </location>
</feature>
<dbReference type="GO" id="GO:0016987">
    <property type="term" value="F:sigma factor activity"/>
    <property type="evidence" value="ECO:0007669"/>
    <property type="project" value="UniProtKB-KW"/>
</dbReference>
<evidence type="ECO:0000256" key="1">
    <source>
        <dbReference type="ARBA" id="ARBA00010641"/>
    </source>
</evidence>
<dbReference type="InterPro" id="IPR036388">
    <property type="entry name" value="WH-like_DNA-bd_sf"/>
</dbReference>
<evidence type="ECO:0000313" key="8">
    <source>
        <dbReference type="Proteomes" id="UP000179627"/>
    </source>
</evidence>
<keyword evidence="3" id="KW-0731">Sigma factor</keyword>
<gene>
    <name evidence="7" type="ORF">CC117_19750</name>
</gene>
<dbReference type="EMBL" id="MBLM01000121">
    <property type="protein sequence ID" value="OHV35496.1"/>
    <property type="molecule type" value="Genomic_DNA"/>
</dbReference>
<dbReference type="Gene3D" id="1.10.10.10">
    <property type="entry name" value="Winged helix-like DNA-binding domain superfamily/Winged helix DNA-binding domain"/>
    <property type="match status" value="1"/>
</dbReference>
<keyword evidence="2" id="KW-0805">Transcription regulation</keyword>
<reference evidence="8" key="1">
    <citation type="submission" date="2016-07" db="EMBL/GenBank/DDBJ databases">
        <title>Sequence Frankia sp. strain CcI1.17.</title>
        <authorList>
            <person name="Ghodhbane-Gtari F."/>
            <person name="Swanson E."/>
            <person name="Gueddou A."/>
            <person name="Morris K."/>
            <person name="Hezbri K."/>
            <person name="Ktari A."/>
            <person name="Nouioui I."/>
            <person name="Abebe-Akele F."/>
            <person name="Simpson S."/>
            <person name="Thomas K."/>
            <person name="Gtari M."/>
            <person name="Tisa L.S."/>
            <person name="Hurst S."/>
        </authorList>
    </citation>
    <scope>NUCLEOTIDE SEQUENCE [LARGE SCALE GENOMIC DNA]</scope>
    <source>
        <strain evidence="8">Cc1.17</strain>
    </source>
</reference>
<dbReference type="GO" id="GO:0006352">
    <property type="term" value="P:DNA-templated transcription initiation"/>
    <property type="evidence" value="ECO:0007669"/>
    <property type="project" value="InterPro"/>
</dbReference>
<dbReference type="InterPro" id="IPR013249">
    <property type="entry name" value="RNA_pol_sigma70_r4_t2"/>
</dbReference>
<accession>A0A1S1QPK2</accession>
<dbReference type="Proteomes" id="UP000179627">
    <property type="component" value="Unassembled WGS sequence"/>
</dbReference>
<keyword evidence="4" id="KW-0804">Transcription</keyword>
<dbReference type="PANTHER" id="PTHR43133">
    <property type="entry name" value="RNA POLYMERASE ECF-TYPE SIGMA FACTO"/>
    <property type="match status" value="1"/>
</dbReference>
<dbReference type="InterPro" id="IPR014284">
    <property type="entry name" value="RNA_pol_sigma-70_dom"/>
</dbReference>
<organism evidence="7 8">
    <name type="scientific">Parafrankia colletiae</name>
    <dbReference type="NCBI Taxonomy" id="573497"/>
    <lineage>
        <taxon>Bacteria</taxon>
        <taxon>Bacillati</taxon>
        <taxon>Actinomycetota</taxon>
        <taxon>Actinomycetes</taxon>
        <taxon>Frankiales</taxon>
        <taxon>Frankiaceae</taxon>
        <taxon>Parafrankia</taxon>
    </lineage>
</organism>
<evidence type="ECO:0000259" key="6">
    <source>
        <dbReference type="Pfam" id="PF08281"/>
    </source>
</evidence>
<feature type="domain" description="RNA polymerase sigma factor 70 region 4 type 2" evidence="6">
    <location>
        <begin position="118"/>
        <end position="170"/>
    </location>
</feature>
<dbReference type="InterPro" id="IPR007627">
    <property type="entry name" value="RNA_pol_sigma70_r2"/>
</dbReference>
<dbReference type="Pfam" id="PF08281">
    <property type="entry name" value="Sigma70_r4_2"/>
    <property type="match status" value="1"/>
</dbReference>
<evidence type="ECO:0000256" key="2">
    <source>
        <dbReference type="ARBA" id="ARBA00023015"/>
    </source>
</evidence>
<keyword evidence="8" id="KW-1185">Reference proteome</keyword>
<dbReference type="Pfam" id="PF04542">
    <property type="entry name" value="Sigma70_r2"/>
    <property type="match status" value="1"/>
</dbReference>
<dbReference type="Gene3D" id="1.10.1740.10">
    <property type="match status" value="1"/>
</dbReference>
<dbReference type="NCBIfam" id="TIGR02937">
    <property type="entry name" value="sigma70-ECF"/>
    <property type="match status" value="1"/>
</dbReference>
<dbReference type="SUPFAM" id="SSF88946">
    <property type="entry name" value="Sigma2 domain of RNA polymerase sigma factors"/>
    <property type="match status" value="1"/>
</dbReference>